<comment type="caution">
    <text evidence="1">The sequence shown here is derived from an EMBL/GenBank/DDBJ whole genome shotgun (WGS) entry which is preliminary data.</text>
</comment>
<dbReference type="Gene3D" id="2.160.20.10">
    <property type="entry name" value="Single-stranded right-handed beta-helix, Pectin lyase-like"/>
    <property type="match status" value="1"/>
</dbReference>
<dbReference type="AlphaFoldDB" id="A0A8J7YBK1"/>
<dbReference type="InterPro" id="IPR006311">
    <property type="entry name" value="TAT_signal"/>
</dbReference>
<proteinExistence type="predicted"/>
<organism evidence="1 2">
    <name type="scientific">Haloarcula limicola</name>
    <dbReference type="NCBI Taxonomy" id="1429915"/>
    <lineage>
        <taxon>Archaea</taxon>
        <taxon>Methanobacteriati</taxon>
        <taxon>Methanobacteriota</taxon>
        <taxon>Stenosarchaea group</taxon>
        <taxon>Halobacteria</taxon>
        <taxon>Halobacteriales</taxon>
        <taxon>Haloarculaceae</taxon>
        <taxon>Haloarcula</taxon>
    </lineage>
</organism>
<dbReference type="PROSITE" id="PS51318">
    <property type="entry name" value="TAT"/>
    <property type="match status" value="1"/>
</dbReference>
<reference evidence="1 2" key="1">
    <citation type="submission" date="2021-06" db="EMBL/GenBank/DDBJ databases">
        <title>New haloarchaea isolates fom saline soil.</title>
        <authorList>
            <person name="Duran-Viseras A."/>
            <person name="Sanchez-Porro C.S."/>
            <person name="Ventosa A."/>
        </authorList>
    </citation>
    <scope>NUCLEOTIDE SEQUENCE [LARGE SCALE GENOMIC DNA]</scope>
    <source>
        <strain evidence="1 2">JCM 183640</strain>
    </source>
</reference>
<protein>
    <recommendedName>
        <fullName evidence="3">Pectate lyase superfamily protein domain-containing protein</fullName>
    </recommendedName>
</protein>
<dbReference type="InterPro" id="IPR012334">
    <property type="entry name" value="Pectin_lyas_fold"/>
</dbReference>
<dbReference type="OrthoDB" id="202667at2157"/>
<evidence type="ECO:0000313" key="2">
    <source>
        <dbReference type="Proteomes" id="UP000766550"/>
    </source>
</evidence>
<accession>A0A8J7YBK1</accession>
<dbReference type="EMBL" id="JAHQXF010000002">
    <property type="protein sequence ID" value="MBV0925458.1"/>
    <property type="molecule type" value="Genomic_DNA"/>
</dbReference>
<dbReference type="InterPro" id="IPR011050">
    <property type="entry name" value="Pectin_lyase_fold/virulence"/>
</dbReference>
<gene>
    <name evidence="1" type="ORF">KTS45_14720</name>
</gene>
<evidence type="ECO:0008006" key="3">
    <source>
        <dbReference type="Google" id="ProtNLM"/>
    </source>
</evidence>
<sequence>MNNPKGGRGGNSSIGRRTFLAGVGATVGAAATSGTASAYHDSYDPVNVVEAGAANDGSESITGVLEELVSGEDDISLYFPPGEYLMDEQLRHTGFESFAMFGDDATIRPAPADEFDGPARLFKLGTSYSPGDWGRVQNIDFDFTESNTGLRALQMQCNDLYVRNVHVRGQHDTGTWGPFQFDVIDPDEIAVVKNVTALDGGEYSENTPNDHYPSPVGGGGPTGIIISPAHKGRIWFKHCELGGFPDNGLYSSAEDGEIMVYGGSYRNSNVANIRIDGPLGYIKHAEVVVDETRPEDGNQRGIRLDVGDDFWVYDTDIRMESATGDAIRVTNSANNTTIQDVSIMVDDDDDAEDAISVSPSAGEVTIFDSEIEMRSGGTAIDLKASDDDVPALVESVTITGDASGGYGGSHAIRCERDESRFYDLTVDQPGDDYRRCITINGDDCIVAYGEYRSTHHPIINNAEDTAILGLTAEAYNGQEAIKMYEAEDVSIYDCVLYNGITNPSDNDDYFVNDNSYPDN</sequence>
<name>A0A8J7YBK1_9EURY</name>
<keyword evidence="2" id="KW-1185">Reference proteome</keyword>
<dbReference type="RefSeq" id="WP_162318284.1">
    <property type="nucleotide sequence ID" value="NZ_JAHQXF010000002.1"/>
</dbReference>
<dbReference type="SUPFAM" id="SSF51126">
    <property type="entry name" value="Pectin lyase-like"/>
    <property type="match status" value="1"/>
</dbReference>
<evidence type="ECO:0000313" key="1">
    <source>
        <dbReference type="EMBL" id="MBV0925458.1"/>
    </source>
</evidence>
<dbReference type="Proteomes" id="UP000766550">
    <property type="component" value="Unassembled WGS sequence"/>
</dbReference>